<dbReference type="Proteomes" id="UP000593564">
    <property type="component" value="Unassembled WGS sequence"/>
</dbReference>
<evidence type="ECO:0000259" key="5">
    <source>
        <dbReference type="Pfam" id="PF00501"/>
    </source>
</evidence>
<feature type="domain" description="AMP-dependent synthetase/ligase" evidence="5">
    <location>
        <begin position="265"/>
        <end position="414"/>
    </location>
</feature>
<keyword evidence="3" id="KW-0436">Ligase</keyword>
<proteinExistence type="inferred from homology"/>
<gene>
    <name evidence="7" type="ORF">HYC85_010752</name>
</gene>
<dbReference type="GO" id="GO:0046949">
    <property type="term" value="P:fatty-acyl-CoA biosynthetic process"/>
    <property type="evidence" value="ECO:0007669"/>
    <property type="project" value="TreeGrafter"/>
</dbReference>
<evidence type="ECO:0000259" key="6">
    <source>
        <dbReference type="Pfam" id="PF13193"/>
    </source>
</evidence>
<feature type="domain" description="AMP-dependent synthetase/ligase" evidence="5">
    <location>
        <begin position="76"/>
        <end position="252"/>
    </location>
</feature>
<dbReference type="Pfam" id="PF00501">
    <property type="entry name" value="AMP-binding"/>
    <property type="match status" value="2"/>
</dbReference>
<dbReference type="Pfam" id="PF13193">
    <property type="entry name" value="AMP-binding_C"/>
    <property type="match status" value="1"/>
</dbReference>
<name>A0A7J7HLD7_CAMSI</name>
<sequence length="561" mass="61404">MPISCTTHNHLHLHLHLHPIKNFSINPFPSHPSTPMATQLGQEQQEHHVFQSLYKPVPVPENTTLPEFVLQGGELFADRVAFVEVGSGREYTHGEVVRDTKRFGKALRSLGLRKGRVVVVLLPNVAEYAVVALGIMAAGGVFSGANPAAHESEIRKQVEAADAKLVVTNGPNYVKVKSLGLPIIVLGEEKVESAIYWDELLEAADRANTDHINETILQTDLCALPFSSGTTGTSKGVMLTHRNLVANLCSTLFSVGPELVGQNKGKVVVMGRYKIETFLEALITHEVTFAPIVPAIISDLVKNRAVDQFDLGELKLRAVMTAAAPLAPEVLRGFEKKFPGVDVQEAYGMTEHSCITLTHGDPNKGHRIAKKNSVGFILPNMELKFVDPNTGRSLPKNTPGEVCVRSPCVMQGYYKNEEETAQTIDEKGWLHTGDIGFIDDDGDVFIVDRIKELIKYKGFQVAPAHLESILLTHPSVADAAVIPLPDEEAGEIPAACVVMNSNAKESEDEIVKHVASNVANYERVRVVQFVDSIPRSPSGKILRRVLKEEMIKNMTTNPKVV</sequence>
<comment type="caution">
    <text evidence="7">The sequence shown here is derived from an EMBL/GenBank/DDBJ whole genome shotgun (WGS) entry which is preliminary data.</text>
</comment>
<evidence type="ECO:0008006" key="9">
    <source>
        <dbReference type="Google" id="ProtNLM"/>
    </source>
</evidence>
<dbReference type="InterPro" id="IPR020845">
    <property type="entry name" value="AMP-binding_CS"/>
</dbReference>
<dbReference type="GO" id="GO:0009698">
    <property type="term" value="P:phenylpropanoid metabolic process"/>
    <property type="evidence" value="ECO:0007669"/>
    <property type="project" value="UniProtKB-KW"/>
</dbReference>
<dbReference type="InterPro" id="IPR042099">
    <property type="entry name" value="ANL_N_sf"/>
</dbReference>
<dbReference type="InterPro" id="IPR045851">
    <property type="entry name" value="AMP-bd_C_sf"/>
</dbReference>
<reference evidence="8" key="1">
    <citation type="journal article" date="2020" name="Nat. Commun.">
        <title>Genome assembly of wild tea tree DASZ reveals pedigree and selection history of tea varieties.</title>
        <authorList>
            <person name="Zhang W."/>
            <person name="Zhang Y."/>
            <person name="Qiu H."/>
            <person name="Guo Y."/>
            <person name="Wan H."/>
            <person name="Zhang X."/>
            <person name="Scossa F."/>
            <person name="Alseekh S."/>
            <person name="Zhang Q."/>
            <person name="Wang P."/>
            <person name="Xu L."/>
            <person name="Schmidt M.H."/>
            <person name="Jia X."/>
            <person name="Li D."/>
            <person name="Zhu A."/>
            <person name="Guo F."/>
            <person name="Chen W."/>
            <person name="Ni D."/>
            <person name="Usadel B."/>
            <person name="Fernie A.R."/>
            <person name="Wen W."/>
        </authorList>
    </citation>
    <scope>NUCLEOTIDE SEQUENCE [LARGE SCALE GENOMIC DNA]</scope>
    <source>
        <strain evidence="8">cv. G240</strain>
    </source>
</reference>
<keyword evidence="8" id="KW-1185">Reference proteome</keyword>
<dbReference type="GO" id="GO:0004467">
    <property type="term" value="F:long-chain fatty acid-CoA ligase activity"/>
    <property type="evidence" value="ECO:0007669"/>
    <property type="project" value="TreeGrafter"/>
</dbReference>
<dbReference type="UniPathway" id="UPA00372">
    <property type="reaction ID" value="UER00547"/>
</dbReference>
<protein>
    <recommendedName>
        <fullName evidence="9">4-coumarate--CoA ligase</fullName>
    </recommendedName>
</protein>
<dbReference type="Gene3D" id="3.30.300.30">
    <property type="match status" value="1"/>
</dbReference>
<feature type="domain" description="AMP-binding enzyme C-terminal" evidence="6">
    <location>
        <begin position="466"/>
        <end position="540"/>
    </location>
</feature>
<dbReference type="PANTHER" id="PTHR24096">
    <property type="entry name" value="LONG-CHAIN-FATTY-ACID--COA LIGASE"/>
    <property type="match status" value="1"/>
</dbReference>
<comment type="pathway">
    <text evidence="1">Phytoalexin biosynthesis; 3,4',5-trihydroxystilbene biosynthesis; 3,4',5-trihydroxystilbene from trans-4-coumarate: step 1/2.</text>
</comment>
<organism evidence="7 8">
    <name type="scientific">Camellia sinensis</name>
    <name type="common">Tea plant</name>
    <name type="synonym">Thea sinensis</name>
    <dbReference type="NCBI Taxonomy" id="4442"/>
    <lineage>
        <taxon>Eukaryota</taxon>
        <taxon>Viridiplantae</taxon>
        <taxon>Streptophyta</taxon>
        <taxon>Embryophyta</taxon>
        <taxon>Tracheophyta</taxon>
        <taxon>Spermatophyta</taxon>
        <taxon>Magnoliopsida</taxon>
        <taxon>eudicotyledons</taxon>
        <taxon>Gunneridae</taxon>
        <taxon>Pentapetalae</taxon>
        <taxon>asterids</taxon>
        <taxon>Ericales</taxon>
        <taxon>Theaceae</taxon>
        <taxon>Camellia</taxon>
    </lineage>
</organism>
<evidence type="ECO:0000256" key="2">
    <source>
        <dbReference type="ARBA" id="ARBA00006432"/>
    </source>
</evidence>
<evidence type="ECO:0000256" key="4">
    <source>
        <dbReference type="ARBA" id="ARBA00023051"/>
    </source>
</evidence>
<dbReference type="FunFam" id="3.30.300.30:FF:000007">
    <property type="entry name" value="4-coumarate--CoA ligase 2"/>
    <property type="match status" value="1"/>
</dbReference>
<dbReference type="InterPro" id="IPR025110">
    <property type="entry name" value="AMP-bd_C"/>
</dbReference>
<comment type="similarity">
    <text evidence="2">Belongs to the ATP-dependent AMP-binding enzyme family.</text>
</comment>
<reference evidence="7 8" key="2">
    <citation type="submission" date="2020-07" db="EMBL/GenBank/DDBJ databases">
        <title>Genome assembly of wild tea tree DASZ reveals pedigree and selection history of tea varieties.</title>
        <authorList>
            <person name="Zhang W."/>
        </authorList>
    </citation>
    <scope>NUCLEOTIDE SEQUENCE [LARGE SCALE GENOMIC DNA]</scope>
    <source>
        <strain evidence="8">cv. G240</strain>
        <tissue evidence="7">Leaf</tissue>
    </source>
</reference>
<dbReference type="EMBL" id="JACBKZ010000004">
    <property type="protein sequence ID" value="KAF5952808.1"/>
    <property type="molecule type" value="Genomic_DNA"/>
</dbReference>
<dbReference type="SUPFAM" id="SSF56801">
    <property type="entry name" value="Acetyl-CoA synthetase-like"/>
    <property type="match status" value="1"/>
</dbReference>
<dbReference type="Gene3D" id="3.40.50.12780">
    <property type="entry name" value="N-terminal domain of ligase-like"/>
    <property type="match status" value="1"/>
</dbReference>
<dbReference type="AlphaFoldDB" id="A0A7J7HLD7"/>
<dbReference type="PANTHER" id="PTHR24096:SF389">
    <property type="entry name" value="4-COUMARATE--COA LIGASE-LIKE 1"/>
    <property type="match status" value="1"/>
</dbReference>
<evidence type="ECO:0000313" key="7">
    <source>
        <dbReference type="EMBL" id="KAF5952808.1"/>
    </source>
</evidence>
<evidence type="ECO:0000256" key="3">
    <source>
        <dbReference type="ARBA" id="ARBA00022598"/>
    </source>
</evidence>
<keyword evidence="4" id="KW-0587">Phenylpropanoid metabolism</keyword>
<dbReference type="PROSITE" id="PS00455">
    <property type="entry name" value="AMP_BINDING"/>
    <property type="match status" value="1"/>
</dbReference>
<dbReference type="InterPro" id="IPR000873">
    <property type="entry name" value="AMP-dep_synth/lig_dom"/>
</dbReference>
<evidence type="ECO:0000256" key="1">
    <source>
        <dbReference type="ARBA" id="ARBA00004930"/>
    </source>
</evidence>
<evidence type="ECO:0000313" key="8">
    <source>
        <dbReference type="Proteomes" id="UP000593564"/>
    </source>
</evidence>
<accession>A0A7J7HLD7</accession>